<dbReference type="Proteomes" id="UP000626109">
    <property type="component" value="Unassembled WGS sequence"/>
</dbReference>
<sequence>EDAVASFRRLGDERSEAALQHLCAQAYMQRFADEEKSREARGMRQPSASQDPREAVRSALRARALFRQLGDATSELQVLDTLARAHLAKRDVREGLRTAEEALAMARKARDKVAEANSMLLCSSGQAEEGRLAQALRSAETAQSLFRALGHDDGLKESDRFIKALSEAARASGYREPGGIVAGQRGRSGVGAFSQDLDQGQLSNKGSGKGSLLTGQRGNGRSQQHVDPSTLYNRRAFPWTPQQAANNSDGAEKKQGI</sequence>
<accession>A0A813J835</accession>
<reference evidence="2" key="1">
    <citation type="submission" date="2021-02" db="EMBL/GenBank/DDBJ databases">
        <authorList>
            <person name="Dougan E. K."/>
            <person name="Rhodes N."/>
            <person name="Thang M."/>
            <person name="Chan C."/>
        </authorList>
    </citation>
    <scope>NUCLEOTIDE SEQUENCE</scope>
</reference>
<feature type="compositionally biased region" description="Polar residues" evidence="1">
    <location>
        <begin position="213"/>
        <end position="232"/>
    </location>
</feature>
<dbReference type="EMBL" id="CAJNNW010024382">
    <property type="protein sequence ID" value="CAE8672141.1"/>
    <property type="molecule type" value="Genomic_DNA"/>
</dbReference>
<name>A0A813J835_POLGL</name>
<proteinExistence type="predicted"/>
<feature type="non-terminal residue" evidence="2">
    <location>
        <position position="1"/>
    </location>
</feature>
<evidence type="ECO:0000313" key="2">
    <source>
        <dbReference type="EMBL" id="CAE8672141.1"/>
    </source>
</evidence>
<feature type="region of interest" description="Disordered" evidence="1">
    <location>
        <begin position="34"/>
        <end position="56"/>
    </location>
</feature>
<feature type="compositionally biased region" description="Polar residues" evidence="1">
    <location>
        <begin position="196"/>
        <end position="206"/>
    </location>
</feature>
<dbReference type="InterPro" id="IPR011990">
    <property type="entry name" value="TPR-like_helical_dom_sf"/>
</dbReference>
<feature type="compositionally biased region" description="Polar residues" evidence="1">
    <location>
        <begin position="240"/>
        <end position="249"/>
    </location>
</feature>
<dbReference type="AlphaFoldDB" id="A0A813J835"/>
<evidence type="ECO:0000256" key="1">
    <source>
        <dbReference type="SAM" id="MobiDB-lite"/>
    </source>
</evidence>
<gene>
    <name evidence="2" type="ORF">PGLA2088_LOCUS17906</name>
</gene>
<comment type="caution">
    <text evidence="2">The sequence shown here is derived from an EMBL/GenBank/DDBJ whole genome shotgun (WGS) entry which is preliminary data.</text>
</comment>
<protein>
    <submittedName>
        <fullName evidence="2">Uncharacterized protein</fullName>
    </submittedName>
</protein>
<feature type="region of interest" description="Disordered" evidence="1">
    <location>
        <begin position="176"/>
        <end position="257"/>
    </location>
</feature>
<evidence type="ECO:0000313" key="3">
    <source>
        <dbReference type="Proteomes" id="UP000626109"/>
    </source>
</evidence>
<organism evidence="2 3">
    <name type="scientific">Polarella glacialis</name>
    <name type="common">Dinoflagellate</name>
    <dbReference type="NCBI Taxonomy" id="89957"/>
    <lineage>
        <taxon>Eukaryota</taxon>
        <taxon>Sar</taxon>
        <taxon>Alveolata</taxon>
        <taxon>Dinophyceae</taxon>
        <taxon>Suessiales</taxon>
        <taxon>Suessiaceae</taxon>
        <taxon>Polarella</taxon>
    </lineage>
</organism>
<dbReference type="Gene3D" id="1.25.40.10">
    <property type="entry name" value="Tetratricopeptide repeat domain"/>
    <property type="match status" value="1"/>
</dbReference>
<dbReference type="SUPFAM" id="SSF48452">
    <property type="entry name" value="TPR-like"/>
    <property type="match status" value="1"/>
</dbReference>